<dbReference type="SMART" id="SM00389">
    <property type="entry name" value="HOX"/>
    <property type="match status" value="1"/>
</dbReference>
<evidence type="ECO:0000256" key="9">
    <source>
        <dbReference type="SAM" id="MobiDB-lite"/>
    </source>
</evidence>
<dbReference type="PANTHER" id="PTHR24341">
    <property type="entry name" value="HOMEOBOX PROTEIN ENGRAILED"/>
    <property type="match status" value="1"/>
</dbReference>
<keyword evidence="4 6" id="KW-0371">Homeobox</keyword>
<evidence type="ECO:0000256" key="2">
    <source>
        <dbReference type="ARBA" id="ARBA00022473"/>
    </source>
</evidence>
<feature type="DNA-binding region" description="Homeobox" evidence="6">
    <location>
        <begin position="167"/>
        <end position="226"/>
    </location>
</feature>
<dbReference type="InterPro" id="IPR001356">
    <property type="entry name" value="HD"/>
</dbReference>
<evidence type="ECO:0000256" key="3">
    <source>
        <dbReference type="ARBA" id="ARBA00023125"/>
    </source>
</evidence>
<dbReference type="CDD" id="cd00086">
    <property type="entry name" value="homeodomain"/>
    <property type="match status" value="1"/>
</dbReference>
<dbReference type="Proteomes" id="UP001187531">
    <property type="component" value="Unassembled WGS sequence"/>
</dbReference>
<evidence type="ECO:0000256" key="1">
    <source>
        <dbReference type="ARBA" id="ARBA00004123"/>
    </source>
</evidence>
<evidence type="ECO:0000256" key="5">
    <source>
        <dbReference type="ARBA" id="ARBA00023242"/>
    </source>
</evidence>
<dbReference type="EMBL" id="JAVRJZ010000090">
    <property type="protein sequence ID" value="KAK2703498.1"/>
    <property type="molecule type" value="Genomic_DNA"/>
</dbReference>
<evidence type="ECO:0000256" key="6">
    <source>
        <dbReference type="PROSITE-ProRule" id="PRU00108"/>
    </source>
</evidence>
<protein>
    <recommendedName>
        <fullName evidence="8">Homeobox protein engrailed-like</fullName>
    </recommendedName>
</protein>
<dbReference type="InterPro" id="IPR017970">
    <property type="entry name" value="Homeobox_CS"/>
</dbReference>
<proteinExistence type="inferred from homology"/>
<keyword evidence="5 6" id="KW-0539">Nucleus</keyword>
<feature type="domain" description="Homeobox" evidence="10">
    <location>
        <begin position="165"/>
        <end position="225"/>
    </location>
</feature>
<dbReference type="InterPro" id="IPR050720">
    <property type="entry name" value="Engrailed_Homeobox_TFs"/>
</dbReference>
<sequence length="254" mass="28858">MAESNRDSELSKDGGSSTDEELSVGGASPKLYDADESQTTSDHAQSSLANGDIKFSIDNILDPNFGKVPITPQQILDLLPKNPIYNKQSLVNKSQICEDKIKLWRPGIDSDEARTSSTDEITDTDQSDTSRKSQKWPAWVYCTRYSDRPSSGPRTRKLKRKSISPDNKRPRTAFSTEQLARLKIEFNQNRYLTEKRRHDLARELSLHDNQIKIWFQNKRAKMKKATGHKNTLALKLMAEGLYNHSTLQEEGDES</sequence>
<dbReference type="PANTHER" id="PTHR24341:SF6">
    <property type="entry name" value="HOMEOBOX PROTEIN INVECTED"/>
    <property type="match status" value="1"/>
</dbReference>
<dbReference type="InterPro" id="IPR019737">
    <property type="entry name" value="Homeobox-engrailed_CS"/>
</dbReference>
<dbReference type="InterPro" id="IPR020479">
    <property type="entry name" value="HD_metazoa"/>
</dbReference>
<dbReference type="FunFam" id="1.10.10.60:FF:000189">
    <property type="entry name" value="Homeobox protein engrailed-like"/>
    <property type="match status" value="1"/>
</dbReference>
<dbReference type="Pfam" id="PF00046">
    <property type="entry name" value="Homeodomain"/>
    <property type="match status" value="1"/>
</dbReference>
<evidence type="ECO:0000256" key="4">
    <source>
        <dbReference type="ARBA" id="ARBA00023155"/>
    </source>
</evidence>
<dbReference type="InterPro" id="IPR019549">
    <property type="entry name" value="Homeobox-engrailed_C-terminal"/>
</dbReference>
<name>A0AA88KRS9_ARTSF</name>
<dbReference type="PROSITE" id="PS00027">
    <property type="entry name" value="HOMEOBOX_1"/>
    <property type="match status" value="1"/>
</dbReference>
<dbReference type="Pfam" id="PF10525">
    <property type="entry name" value="Engrail_1_C_sig"/>
    <property type="match status" value="1"/>
</dbReference>
<feature type="region of interest" description="Disordered" evidence="9">
    <location>
        <begin position="1"/>
        <end position="49"/>
    </location>
</feature>
<dbReference type="PRINTS" id="PR00026">
    <property type="entry name" value="ENGRAILED"/>
</dbReference>
<dbReference type="SUPFAM" id="SSF46689">
    <property type="entry name" value="Homeodomain-like"/>
    <property type="match status" value="1"/>
</dbReference>
<evidence type="ECO:0000313" key="11">
    <source>
        <dbReference type="EMBL" id="KAK2703498.1"/>
    </source>
</evidence>
<dbReference type="InterPro" id="IPR009057">
    <property type="entry name" value="Homeodomain-like_sf"/>
</dbReference>
<dbReference type="PRINTS" id="PR00024">
    <property type="entry name" value="HOMEOBOX"/>
</dbReference>
<comment type="similarity">
    <text evidence="8">Belongs to the Engrailed homeobox family.</text>
</comment>
<feature type="compositionally biased region" description="Polar residues" evidence="9">
    <location>
        <begin position="37"/>
        <end position="49"/>
    </location>
</feature>
<accession>A0AA88KRS9</accession>
<dbReference type="PROSITE" id="PS50071">
    <property type="entry name" value="HOMEOBOX_2"/>
    <property type="match status" value="1"/>
</dbReference>
<dbReference type="GO" id="GO:0005634">
    <property type="term" value="C:nucleus"/>
    <property type="evidence" value="ECO:0007669"/>
    <property type="project" value="UniProtKB-SubCell"/>
</dbReference>
<dbReference type="Gene3D" id="1.10.10.60">
    <property type="entry name" value="Homeodomain-like"/>
    <property type="match status" value="1"/>
</dbReference>
<dbReference type="GO" id="GO:0009653">
    <property type="term" value="P:anatomical structure morphogenesis"/>
    <property type="evidence" value="ECO:0007669"/>
    <property type="project" value="UniProtKB-ARBA"/>
</dbReference>
<dbReference type="AlphaFoldDB" id="A0AA88KRS9"/>
<evidence type="ECO:0000259" key="10">
    <source>
        <dbReference type="PROSITE" id="PS50071"/>
    </source>
</evidence>
<comment type="subcellular location">
    <subcellularLocation>
        <location evidence="1 6 7">Nucleus</location>
    </subcellularLocation>
</comment>
<dbReference type="InterPro" id="IPR000747">
    <property type="entry name" value="HD_engrailed"/>
</dbReference>
<dbReference type="GO" id="GO:0000981">
    <property type="term" value="F:DNA-binding transcription factor activity, RNA polymerase II-specific"/>
    <property type="evidence" value="ECO:0007669"/>
    <property type="project" value="InterPro"/>
</dbReference>
<dbReference type="PROSITE" id="PS00033">
    <property type="entry name" value="ENGRAILED"/>
    <property type="match status" value="1"/>
</dbReference>
<organism evidence="11 12">
    <name type="scientific">Artemia franciscana</name>
    <name type="common">Brine shrimp</name>
    <name type="synonym">Artemia sanfranciscana</name>
    <dbReference type="NCBI Taxonomy" id="6661"/>
    <lineage>
        <taxon>Eukaryota</taxon>
        <taxon>Metazoa</taxon>
        <taxon>Ecdysozoa</taxon>
        <taxon>Arthropoda</taxon>
        <taxon>Crustacea</taxon>
        <taxon>Branchiopoda</taxon>
        <taxon>Anostraca</taxon>
        <taxon>Artemiidae</taxon>
        <taxon>Artemia</taxon>
    </lineage>
</organism>
<reference evidence="11" key="1">
    <citation type="submission" date="2023-07" db="EMBL/GenBank/DDBJ databases">
        <title>Chromosome-level genome assembly of Artemia franciscana.</title>
        <authorList>
            <person name="Jo E."/>
        </authorList>
    </citation>
    <scope>NUCLEOTIDE SEQUENCE</scope>
    <source>
        <tissue evidence="11">Whole body</tissue>
    </source>
</reference>
<keyword evidence="12" id="KW-1185">Reference proteome</keyword>
<evidence type="ECO:0000313" key="12">
    <source>
        <dbReference type="Proteomes" id="UP001187531"/>
    </source>
</evidence>
<feature type="region of interest" description="Disordered" evidence="9">
    <location>
        <begin position="110"/>
        <end position="130"/>
    </location>
</feature>
<keyword evidence="3 6" id="KW-0238">DNA-binding</keyword>
<comment type="caution">
    <text evidence="11">The sequence shown here is derived from an EMBL/GenBank/DDBJ whole genome shotgun (WGS) entry which is preliminary data.</text>
</comment>
<feature type="compositionally biased region" description="Basic and acidic residues" evidence="9">
    <location>
        <begin position="1"/>
        <end position="12"/>
    </location>
</feature>
<dbReference type="GO" id="GO:0030182">
    <property type="term" value="P:neuron differentiation"/>
    <property type="evidence" value="ECO:0007669"/>
    <property type="project" value="TreeGrafter"/>
</dbReference>
<evidence type="ECO:0000256" key="8">
    <source>
        <dbReference type="RuleBase" id="RU510713"/>
    </source>
</evidence>
<feature type="region of interest" description="Disordered" evidence="9">
    <location>
        <begin position="147"/>
        <end position="172"/>
    </location>
</feature>
<evidence type="ECO:0000256" key="7">
    <source>
        <dbReference type="RuleBase" id="RU000682"/>
    </source>
</evidence>
<gene>
    <name evidence="11" type="ORF">QYM36_018078</name>
</gene>
<keyword evidence="2" id="KW-0217">Developmental protein</keyword>
<dbReference type="GO" id="GO:0000978">
    <property type="term" value="F:RNA polymerase II cis-regulatory region sequence-specific DNA binding"/>
    <property type="evidence" value="ECO:0007669"/>
    <property type="project" value="TreeGrafter"/>
</dbReference>